<accession>A0A559ICZ2</accession>
<proteinExistence type="predicted"/>
<dbReference type="AlphaFoldDB" id="A0A559ICZ2"/>
<dbReference type="EMBL" id="VNJK01000007">
    <property type="protein sequence ID" value="TVX85539.1"/>
    <property type="molecule type" value="Genomic_DNA"/>
</dbReference>
<keyword evidence="2" id="KW-1185">Reference proteome</keyword>
<comment type="caution">
    <text evidence="1">The sequence shown here is derived from an EMBL/GenBank/DDBJ whole genome shotgun (WGS) entry which is preliminary data.</text>
</comment>
<sequence length="192" mass="22526">MNKQTILNEMKTVFGTFNRATFVINGTEIEINKWNKQQLREHLSQWGEKAISSFKFERMGMIDVNQPIYLCFFKNDYMITNALESVIHVLQVEDVYSFTGLIESYKYVEPEVPEVPDRSVRFEYSYDFNRCSWMLTMGICMLGGCDTEFVYFENKADAIEKAVQFTNEGKEVIKVSACEDCHQEHMDWSEAY</sequence>
<reference evidence="1 2" key="1">
    <citation type="submission" date="2019-07" db="EMBL/GenBank/DDBJ databases">
        <authorList>
            <person name="Kim J."/>
        </authorList>
    </citation>
    <scope>NUCLEOTIDE SEQUENCE [LARGE SCALE GENOMIC DNA]</scope>
    <source>
        <strain evidence="1 2">N4</strain>
    </source>
</reference>
<protein>
    <submittedName>
        <fullName evidence="1">Uncharacterized protein</fullName>
    </submittedName>
</protein>
<dbReference type="Proteomes" id="UP000318102">
    <property type="component" value="Unassembled WGS sequence"/>
</dbReference>
<dbReference type="RefSeq" id="WP_144995007.1">
    <property type="nucleotide sequence ID" value="NZ_VNJK01000007.1"/>
</dbReference>
<dbReference type="OrthoDB" id="2632408at2"/>
<evidence type="ECO:0000313" key="1">
    <source>
        <dbReference type="EMBL" id="TVX85539.1"/>
    </source>
</evidence>
<evidence type="ECO:0000313" key="2">
    <source>
        <dbReference type="Proteomes" id="UP000318102"/>
    </source>
</evidence>
<organism evidence="1 2">
    <name type="scientific">Paenibacillus agilis</name>
    <dbReference type="NCBI Taxonomy" id="3020863"/>
    <lineage>
        <taxon>Bacteria</taxon>
        <taxon>Bacillati</taxon>
        <taxon>Bacillota</taxon>
        <taxon>Bacilli</taxon>
        <taxon>Bacillales</taxon>
        <taxon>Paenibacillaceae</taxon>
        <taxon>Paenibacillus</taxon>
    </lineage>
</organism>
<name>A0A559ICZ2_9BACL</name>
<gene>
    <name evidence="1" type="ORF">FPZ44_24590</name>
</gene>